<accession>A0ABQ0S2R6</accession>
<organism evidence="1 2">
    <name type="scientific">Pseudonocardia saturnea</name>
    <dbReference type="NCBI Taxonomy" id="33909"/>
    <lineage>
        <taxon>Bacteria</taxon>
        <taxon>Bacillati</taxon>
        <taxon>Actinomycetota</taxon>
        <taxon>Actinomycetes</taxon>
        <taxon>Pseudonocardiales</taxon>
        <taxon>Pseudonocardiaceae</taxon>
        <taxon>Pseudonocardia</taxon>
    </lineage>
</organism>
<comment type="caution">
    <text evidence="1">The sequence shown here is derived from an EMBL/GenBank/DDBJ whole genome shotgun (WGS) entry which is preliminary data.</text>
</comment>
<evidence type="ECO:0000313" key="2">
    <source>
        <dbReference type="Proteomes" id="UP000320693"/>
    </source>
</evidence>
<evidence type="ECO:0000313" key="1">
    <source>
        <dbReference type="EMBL" id="GEC27203.1"/>
    </source>
</evidence>
<dbReference type="Proteomes" id="UP000320693">
    <property type="component" value="Unassembled WGS sequence"/>
</dbReference>
<name>A0ABQ0S2R6_9PSEU</name>
<sequence length="67" mass="7344">MALTYPAEKVIRMAAPAAIVWRANGLTRRGRPGMPSTRVWGPVILQAAESLVEHQINPGSQDLVETY</sequence>
<proteinExistence type="predicted"/>
<dbReference type="EMBL" id="BJNH01000050">
    <property type="protein sequence ID" value="GEC27203.1"/>
    <property type="molecule type" value="Genomic_DNA"/>
</dbReference>
<protein>
    <submittedName>
        <fullName evidence="1">Uncharacterized protein</fullName>
    </submittedName>
</protein>
<dbReference type="RefSeq" id="WP_141287000.1">
    <property type="nucleotide sequence ID" value="NZ_BJNH01000050.1"/>
</dbReference>
<keyword evidence="2" id="KW-1185">Reference proteome</keyword>
<gene>
    <name evidence="1" type="ORF">PSA01_42320</name>
</gene>
<reference evidence="1 2" key="1">
    <citation type="submission" date="2019-06" db="EMBL/GenBank/DDBJ databases">
        <title>Whole genome shotgun sequence of Pseudonocardia saturnea NBRC 14499.</title>
        <authorList>
            <person name="Hosoyama A."/>
            <person name="Uohara A."/>
            <person name="Ohji S."/>
            <person name="Ichikawa N."/>
        </authorList>
    </citation>
    <scope>NUCLEOTIDE SEQUENCE [LARGE SCALE GENOMIC DNA]</scope>
    <source>
        <strain evidence="1 2">NBRC 14499</strain>
    </source>
</reference>